<dbReference type="GO" id="GO:0005886">
    <property type="term" value="C:plasma membrane"/>
    <property type="evidence" value="ECO:0007669"/>
    <property type="project" value="UniProtKB-SubCell"/>
</dbReference>
<dbReference type="PANTHER" id="PTHR21716:SF53">
    <property type="entry name" value="PERMEASE PERM-RELATED"/>
    <property type="match status" value="1"/>
</dbReference>
<evidence type="ECO:0000313" key="10">
    <source>
        <dbReference type="Proteomes" id="UP000006983"/>
    </source>
</evidence>
<feature type="transmembrane region" description="Helical" evidence="8">
    <location>
        <begin position="9"/>
        <end position="27"/>
    </location>
</feature>
<proteinExistence type="inferred from homology"/>
<accession>J7TI95</accession>
<dbReference type="AlphaFoldDB" id="J7TI95"/>
<dbReference type="Pfam" id="PF01594">
    <property type="entry name" value="AI-2E_transport"/>
    <property type="match status" value="1"/>
</dbReference>
<evidence type="ECO:0000256" key="5">
    <source>
        <dbReference type="ARBA" id="ARBA00022692"/>
    </source>
</evidence>
<keyword evidence="3" id="KW-0813">Transport</keyword>
<organism evidence="9 10">
    <name type="scientific">Streptococcus salivarius K12</name>
    <dbReference type="NCBI Taxonomy" id="1200793"/>
    <lineage>
        <taxon>Bacteria</taxon>
        <taxon>Bacillati</taxon>
        <taxon>Bacillota</taxon>
        <taxon>Bacilli</taxon>
        <taxon>Lactobacillales</taxon>
        <taxon>Streptococcaceae</taxon>
        <taxon>Streptococcus</taxon>
    </lineage>
</organism>
<dbReference type="InterPro" id="IPR002549">
    <property type="entry name" value="AI-2E-like"/>
</dbReference>
<dbReference type="GO" id="GO:0055085">
    <property type="term" value="P:transmembrane transport"/>
    <property type="evidence" value="ECO:0007669"/>
    <property type="project" value="TreeGrafter"/>
</dbReference>
<feature type="transmembrane region" description="Helical" evidence="8">
    <location>
        <begin position="81"/>
        <end position="102"/>
    </location>
</feature>
<comment type="subcellular location">
    <subcellularLocation>
        <location evidence="1">Cell membrane</location>
        <topology evidence="1">Multi-pass membrane protein</topology>
    </subcellularLocation>
</comment>
<feature type="transmembrane region" description="Helical" evidence="8">
    <location>
        <begin position="232"/>
        <end position="254"/>
    </location>
</feature>
<dbReference type="PROSITE" id="PS51257">
    <property type="entry name" value="PROKAR_LIPOPROTEIN"/>
    <property type="match status" value="1"/>
</dbReference>
<evidence type="ECO:0000256" key="4">
    <source>
        <dbReference type="ARBA" id="ARBA00022475"/>
    </source>
</evidence>
<evidence type="ECO:0000256" key="8">
    <source>
        <dbReference type="SAM" id="Phobius"/>
    </source>
</evidence>
<feature type="transmembrane region" description="Helical" evidence="8">
    <location>
        <begin position="175"/>
        <end position="194"/>
    </location>
</feature>
<dbReference type="PANTHER" id="PTHR21716">
    <property type="entry name" value="TRANSMEMBRANE PROTEIN"/>
    <property type="match status" value="1"/>
</dbReference>
<reference evidence="9 10" key="1">
    <citation type="journal article" date="2012" name="J. Bacteriol.">
        <title>Genome Sequence of the Lantibiotic Bacteriocin Producer Streptococcus salivarius Strain K12.</title>
        <authorList>
            <person name="Barretto C."/>
            <person name="Alvarez-Martin P."/>
            <person name="Foata F."/>
            <person name="Renault P."/>
            <person name="Berger B."/>
        </authorList>
    </citation>
    <scope>NUCLEOTIDE SEQUENCE [LARGE SCALE GENOMIC DNA]</scope>
    <source>
        <strain evidence="9 10">K12</strain>
    </source>
</reference>
<keyword evidence="10" id="KW-1185">Reference proteome</keyword>
<keyword evidence="4" id="KW-1003">Cell membrane</keyword>
<evidence type="ECO:0000256" key="6">
    <source>
        <dbReference type="ARBA" id="ARBA00022989"/>
    </source>
</evidence>
<keyword evidence="7 8" id="KW-0472">Membrane</keyword>
<keyword evidence="5 8" id="KW-0812">Transmembrane</keyword>
<feature type="transmembrane region" description="Helical" evidence="8">
    <location>
        <begin position="39"/>
        <end position="61"/>
    </location>
</feature>
<evidence type="ECO:0000256" key="2">
    <source>
        <dbReference type="ARBA" id="ARBA00009773"/>
    </source>
</evidence>
<dbReference type="EMBL" id="ALIF01000001">
    <property type="protein sequence ID" value="EJO17086.1"/>
    <property type="molecule type" value="Genomic_DNA"/>
</dbReference>
<evidence type="ECO:0000256" key="7">
    <source>
        <dbReference type="ARBA" id="ARBA00023136"/>
    </source>
</evidence>
<name>J7TI95_STRSL</name>
<dbReference type="Proteomes" id="UP000006983">
    <property type="component" value="Unassembled WGS sequence"/>
</dbReference>
<feature type="transmembrane region" description="Helical" evidence="8">
    <location>
        <begin position="329"/>
        <end position="357"/>
    </location>
</feature>
<feature type="transmembrane region" description="Helical" evidence="8">
    <location>
        <begin position="260"/>
        <end position="279"/>
    </location>
</feature>
<evidence type="ECO:0000256" key="3">
    <source>
        <dbReference type="ARBA" id="ARBA00022448"/>
    </source>
</evidence>
<feature type="transmembrane region" description="Helical" evidence="8">
    <location>
        <begin position="286"/>
        <end position="309"/>
    </location>
</feature>
<keyword evidence="6 8" id="KW-1133">Transmembrane helix</keyword>
<gene>
    <name evidence="9" type="ORF">RSSL_00196</name>
</gene>
<dbReference type="PATRIC" id="fig|1200793.3.peg.970"/>
<evidence type="ECO:0000256" key="1">
    <source>
        <dbReference type="ARBA" id="ARBA00004651"/>
    </source>
</evidence>
<protein>
    <submittedName>
        <fullName evidence="9">Putative permease</fullName>
    </submittedName>
</protein>
<evidence type="ECO:0000313" key="9">
    <source>
        <dbReference type="EMBL" id="EJO17086.1"/>
    </source>
</evidence>
<sequence>MSMKFSKNQFIWLAVLFFSCFLIYTYWETVVSICNTIYVASQPFLVGAGIAFVVNILMSFYEKLLVKFIPFGFIAKIKRPIALLSALGTIGLVFTWVVFTVLPDLIDSINTLISQDRSAINNLINWLLKNKSLQKIIQDFGGVTQVRELINSYSAQLLQQIMNGLTSFLTSLTSLPSTLINLFISIVFSCYVLAGKEKLGNQVNRLVDVYLGRYGKTFHYVVAILNNRFRNFFVYQSLEACILGTLCYIGMIIFNFPYAATISILIGFSAMIPVVGAYIGVTIGTILIMTHSVTLALLFVAYVVILQQFEGNLIYPYVVGGSTGLPGIWVIFAITIGSALGGILGMLVSVPVAATLYQIVKDNVVRREEAKAANALESND</sequence>
<comment type="caution">
    <text evidence="9">The sequence shown here is derived from an EMBL/GenBank/DDBJ whole genome shotgun (WGS) entry which is preliminary data.</text>
</comment>
<comment type="similarity">
    <text evidence="2">Belongs to the autoinducer-2 exporter (AI-2E) (TC 2.A.86) family.</text>
</comment>